<keyword evidence="3" id="KW-1185">Reference proteome</keyword>
<reference evidence="2 3" key="1">
    <citation type="submission" date="2020-07" db="EMBL/GenBank/DDBJ databases">
        <title>Sequencing the genomes of 1000 actinobacteria strains.</title>
        <authorList>
            <person name="Klenk H.-P."/>
        </authorList>
    </citation>
    <scope>NUCLEOTIDE SEQUENCE [LARGE SCALE GENOMIC DNA]</scope>
    <source>
        <strain evidence="2 3">DSM 42178</strain>
    </source>
</reference>
<feature type="compositionally biased region" description="Gly residues" evidence="1">
    <location>
        <begin position="86"/>
        <end position="95"/>
    </location>
</feature>
<proteinExistence type="predicted"/>
<dbReference type="EMBL" id="JACBZD010000001">
    <property type="protein sequence ID" value="NYI03683.1"/>
    <property type="molecule type" value="Genomic_DNA"/>
</dbReference>
<protein>
    <submittedName>
        <fullName evidence="2">Uncharacterized protein</fullName>
    </submittedName>
</protein>
<sequence>MTTYDTQSHAEPDREPVHISLVLAESLRLLAGRRQEAGRLPRPRPAPPAPGAPPPGPRTPPPGPRAAPRATAPGATVSAATVSGVGLSGAGGPGEDGLRRVAPGHAA</sequence>
<accession>A0A852ZMN9</accession>
<feature type="compositionally biased region" description="Pro residues" evidence="1">
    <location>
        <begin position="43"/>
        <end position="65"/>
    </location>
</feature>
<comment type="caution">
    <text evidence="2">The sequence shown here is derived from an EMBL/GenBank/DDBJ whole genome shotgun (WGS) entry which is preliminary data.</text>
</comment>
<dbReference type="Proteomes" id="UP000567795">
    <property type="component" value="Unassembled WGS sequence"/>
</dbReference>
<name>A0A852ZMN9_9ACTN</name>
<feature type="region of interest" description="Disordered" evidence="1">
    <location>
        <begin position="32"/>
        <end position="107"/>
    </location>
</feature>
<dbReference type="AlphaFoldDB" id="A0A852ZMN9"/>
<evidence type="ECO:0000313" key="2">
    <source>
        <dbReference type="EMBL" id="NYI03683.1"/>
    </source>
</evidence>
<feature type="compositionally biased region" description="Low complexity" evidence="1">
    <location>
        <begin position="66"/>
        <end position="85"/>
    </location>
</feature>
<evidence type="ECO:0000256" key="1">
    <source>
        <dbReference type="SAM" id="MobiDB-lite"/>
    </source>
</evidence>
<evidence type="ECO:0000313" key="3">
    <source>
        <dbReference type="Proteomes" id="UP000567795"/>
    </source>
</evidence>
<dbReference type="RefSeq" id="WP_179812696.1">
    <property type="nucleotide sequence ID" value="NZ_JACBZD010000001.1"/>
</dbReference>
<gene>
    <name evidence="2" type="ORF">FHU37_000626</name>
</gene>
<organism evidence="2 3">
    <name type="scientific">Allostreptomyces psammosilenae</name>
    <dbReference type="NCBI Taxonomy" id="1892865"/>
    <lineage>
        <taxon>Bacteria</taxon>
        <taxon>Bacillati</taxon>
        <taxon>Actinomycetota</taxon>
        <taxon>Actinomycetes</taxon>
        <taxon>Kitasatosporales</taxon>
        <taxon>Streptomycetaceae</taxon>
        <taxon>Allostreptomyces</taxon>
    </lineage>
</organism>